<gene>
    <name evidence="1" type="ORF">J2Z17_004142</name>
</gene>
<dbReference type="EMBL" id="JAGGJU010000012">
    <property type="protein sequence ID" value="MBP1852684.1"/>
    <property type="molecule type" value="Genomic_DNA"/>
</dbReference>
<organism evidence="1 2">
    <name type="scientific">Rhizobium halophytocola</name>
    <dbReference type="NCBI Taxonomy" id="735519"/>
    <lineage>
        <taxon>Bacteria</taxon>
        <taxon>Pseudomonadati</taxon>
        <taxon>Pseudomonadota</taxon>
        <taxon>Alphaproteobacteria</taxon>
        <taxon>Hyphomicrobiales</taxon>
        <taxon>Rhizobiaceae</taxon>
        <taxon>Rhizobium/Agrobacterium group</taxon>
        <taxon>Rhizobium</taxon>
    </lineage>
</organism>
<sequence>MFKVVDQLICWWPVTVEEPSPAKVGQMVEYEFEIRLELMSRDETKAQDEARQAILDRAIANSSEANLRAVKKELDAFDDASFARVILGWRGIVDADDQELPFSKTALGLVLRRDHIRKGIARAYREAIGEDKARLGN</sequence>
<name>A0ABS4E423_9HYPH</name>
<proteinExistence type="predicted"/>
<evidence type="ECO:0000313" key="1">
    <source>
        <dbReference type="EMBL" id="MBP1852684.1"/>
    </source>
</evidence>
<keyword evidence="2" id="KW-1185">Reference proteome</keyword>
<comment type="caution">
    <text evidence="1">The sequence shown here is derived from an EMBL/GenBank/DDBJ whole genome shotgun (WGS) entry which is preliminary data.</text>
</comment>
<dbReference type="Proteomes" id="UP000759443">
    <property type="component" value="Unassembled WGS sequence"/>
</dbReference>
<accession>A0ABS4E423</accession>
<dbReference type="RefSeq" id="WP_209947725.1">
    <property type="nucleotide sequence ID" value="NZ_JAGGJU010000012.1"/>
</dbReference>
<protein>
    <submittedName>
        <fullName evidence="1">Uncharacterized protein</fullName>
    </submittedName>
</protein>
<evidence type="ECO:0000313" key="2">
    <source>
        <dbReference type="Proteomes" id="UP000759443"/>
    </source>
</evidence>
<reference evidence="1 2" key="1">
    <citation type="submission" date="2021-03" db="EMBL/GenBank/DDBJ databases">
        <title>Genomic Encyclopedia of Type Strains, Phase IV (KMG-IV): sequencing the most valuable type-strain genomes for metagenomic binning, comparative biology and taxonomic classification.</title>
        <authorList>
            <person name="Goeker M."/>
        </authorList>
    </citation>
    <scope>NUCLEOTIDE SEQUENCE [LARGE SCALE GENOMIC DNA]</scope>
    <source>
        <strain evidence="1 2">DSM 21600</strain>
    </source>
</reference>